<dbReference type="OMA" id="KDVCGPT"/>
<dbReference type="PhylomeDB" id="A7TG36"/>
<dbReference type="Gene3D" id="3.40.50.620">
    <property type="entry name" value="HUPs"/>
    <property type="match status" value="1"/>
</dbReference>
<dbReference type="FunCoup" id="A7TG36">
    <property type="interactions" value="188"/>
</dbReference>
<dbReference type="InterPro" id="IPR014729">
    <property type="entry name" value="Rossmann-like_a/b/a_fold"/>
</dbReference>
<protein>
    <recommendedName>
        <fullName evidence="1">Cytidyltransferase-like domain-containing protein</fullName>
    </recommendedName>
</protein>
<dbReference type="STRING" id="436907.A7TG36"/>
<dbReference type="InParanoid" id="A7TG36"/>
<dbReference type="Pfam" id="PF01467">
    <property type="entry name" value="CTP_transf_like"/>
    <property type="match status" value="1"/>
</dbReference>
<dbReference type="GO" id="GO:0015937">
    <property type="term" value="P:coenzyme A biosynthetic process"/>
    <property type="evidence" value="ECO:0007669"/>
    <property type="project" value="EnsemblFungi"/>
</dbReference>
<evidence type="ECO:0000313" key="2">
    <source>
        <dbReference type="EMBL" id="EDO18793.1"/>
    </source>
</evidence>
<dbReference type="EMBL" id="DS480385">
    <property type="protein sequence ID" value="EDO18793.1"/>
    <property type="molecule type" value="Genomic_DNA"/>
</dbReference>
<dbReference type="eggNOG" id="KOG3351">
    <property type="taxonomic scope" value="Eukaryota"/>
</dbReference>
<dbReference type="OrthoDB" id="330671at2759"/>
<keyword evidence="3" id="KW-1185">Reference proteome</keyword>
<sequence length="290" mass="33108">MARVGVVLKDTKILDYHRVSEIFENCLDSFSCNGPDQLDIVILDEFRSYVHLDETLGKLYNISREVLLTRSLHMLPINIYFESFDSNECHWDILFVSDEKDLSKFHYAEYKLFELPILKNVEVSTKYDGNGDQDKYEVSALGGTFDHIHEGHKILLSIASYLTSSRLIIGVTDQELLVNKKYKEYLENFDERCNNVIAFLKVLKPTLKVEIVPLRDVCGPTGRVPEIQALVVSRETIEGGKVVNKTRLEKGMKELDICVVNVLGGHDEDDWSEKLSSTDLRKIIKETSSA</sequence>
<reference evidence="2 3" key="1">
    <citation type="journal article" date="2007" name="Proc. Natl. Acad. Sci. U.S.A.">
        <title>Independent sorting-out of thousands of duplicated gene pairs in two yeast species descended from a whole-genome duplication.</title>
        <authorList>
            <person name="Scannell D.R."/>
            <person name="Frank A.C."/>
            <person name="Conant G.C."/>
            <person name="Byrne K.P."/>
            <person name="Woolfit M."/>
            <person name="Wolfe K.H."/>
        </authorList>
    </citation>
    <scope>NUCLEOTIDE SEQUENCE [LARGE SCALE GENOMIC DNA]</scope>
    <source>
        <strain evidence="3">ATCC 22028 / DSM 70294 / BCRC 21397 / CBS 2163 / NBRC 10782 / NRRL Y-8283 / UCD 57-17</strain>
    </source>
</reference>
<dbReference type="Proteomes" id="UP000000267">
    <property type="component" value="Unassembled WGS sequence"/>
</dbReference>
<dbReference type="HOGENOM" id="CLU_035272_0_1_1"/>
<dbReference type="PANTHER" id="PTHR10695">
    <property type="entry name" value="DEPHOSPHO-COA KINASE-RELATED"/>
    <property type="match status" value="1"/>
</dbReference>
<dbReference type="GO" id="GO:0004140">
    <property type="term" value="F:dephospho-CoA kinase activity"/>
    <property type="evidence" value="ECO:0007669"/>
    <property type="project" value="TreeGrafter"/>
</dbReference>
<proteinExistence type="predicted"/>
<dbReference type="CDD" id="cd02164">
    <property type="entry name" value="PPAT_CoAS"/>
    <property type="match status" value="1"/>
</dbReference>
<dbReference type="InterPro" id="IPR004821">
    <property type="entry name" value="Cyt_trans-like"/>
</dbReference>
<evidence type="ECO:0000313" key="3">
    <source>
        <dbReference type="Proteomes" id="UP000000267"/>
    </source>
</evidence>
<dbReference type="AlphaFoldDB" id="A7TG36"/>
<dbReference type="RefSeq" id="XP_001646651.1">
    <property type="nucleotide sequence ID" value="XM_001646601.1"/>
</dbReference>
<name>A7TG36_VANPO</name>
<dbReference type="NCBIfam" id="NF001985">
    <property type="entry name" value="PRK00777.1"/>
    <property type="match status" value="1"/>
</dbReference>
<dbReference type="SUPFAM" id="SSF52374">
    <property type="entry name" value="Nucleotidylyl transferase"/>
    <property type="match status" value="1"/>
</dbReference>
<organism evidence="3">
    <name type="scientific">Vanderwaltozyma polyspora (strain ATCC 22028 / DSM 70294 / BCRC 21397 / CBS 2163 / NBRC 10782 / NRRL Y-8283 / UCD 57-17)</name>
    <name type="common">Kluyveromyces polysporus</name>
    <dbReference type="NCBI Taxonomy" id="436907"/>
    <lineage>
        <taxon>Eukaryota</taxon>
        <taxon>Fungi</taxon>
        <taxon>Dikarya</taxon>
        <taxon>Ascomycota</taxon>
        <taxon>Saccharomycotina</taxon>
        <taxon>Saccharomycetes</taxon>
        <taxon>Saccharomycetales</taxon>
        <taxon>Saccharomycetaceae</taxon>
        <taxon>Vanderwaltozyma</taxon>
    </lineage>
</organism>
<dbReference type="GO" id="GO:1990143">
    <property type="term" value="C:CoA-synthesizing protein complex"/>
    <property type="evidence" value="ECO:0007669"/>
    <property type="project" value="EnsemblFungi"/>
</dbReference>
<dbReference type="FunFam" id="3.40.50.620:FF:000089">
    <property type="entry name" value="Bifunctional coenzyme A synthase"/>
    <property type="match status" value="1"/>
</dbReference>
<dbReference type="KEGG" id="vpo:Kpol_1028p68"/>
<feature type="domain" description="Cytidyltransferase-like" evidence="1">
    <location>
        <begin position="141"/>
        <end position="282"/>
    </location>
</feature>
<dbReference type="GeneID" id="5547108"/>
<accession>A7TG36</accession>
<dbReference type="PANTHER" id="PTHR10695:SF46">
    <property type="entry name" value="BIFUNCTIONAL COENZYME A SYNTHASE-RELATED"/>
    <property type="match status" value="1"/>
</dbReference>
<evidence type="ECO:0000259" key="1">
    <source>
        <dbReference type="Pfam" id="PF01467"/>
    </source>
</evidence>
<gene>
    <name evidence="2" type="ORF">Kpol_1028p68</name>
</gene>